<accession>A0A139WCS6</accession>
<dbReference type="InterPro" id="IPR050382">
    <property type="entry name" value="MFS_Na/Anion_cotransporter"/>
</dbReference>
<feature type="transmembrane region" description="Helical" evidence="5">
    <location>
        <begin position="195"/>
        <end position="215"/>
    </location>
</feature>
<keyword evidence="3 5" id="KW-1133">Transmembrane helix</keyword>
<dbReference type="PANTHER" id="PTHR11662">
    <property type="entry name" value="SOLUTE CARRIER FAMILY 17"/>
    <property type="match status" value="1"/>
</dbReference>
<evidence type="ECO:0000313" key="7">
    <source>
        <dbReference type="Proteomes" id="UP000007266"/>
    </source>
</evidence>
<feature type="transmembrane region" description="Helical" evidence="5">
    <location>
        <begin position="133"/>
        <end position="156"/>
    </location>
</feature>
<dbReference type="Pfam" id="PF07690">
    <property type="entry name" value="MFS_1"/>
    <property type="match status" value="1"/>
</dbReference>
<dbReference type="SUPFAM" id="SSF103473">
    <property type="entry name" value="MFS general substrate transporter"/>
    <property type="match status" value="1"/>
</dbReference>
<evidence type="ECO:0000256" key="3">
    <source>
        <dbReference type="ARBA" id="ARBA00022989"/>
    </source>
</evidence>
<feature type="transmembrane region" description="Helical" evidence="5">
    <location>
        <begin position="168"/>
        <end position="189"/>
    </location>
</feature>
<dbReference type="InterPro" id="IPR038606">
    <property type="entry name" value="To_sf"/>
</dbReference>
<dbReference type="InterPro" id="IPR036259">
    <property type="entry name" value="MFS_trans_sf"/>
</dbReference>
<dbReference type="EMBL" id="KQ971362">
    <property type="protein sequence ID" value="KYB25732.1"/>
    <property type="molecule type" value="Genomic_DNA"/>
</dbReference>
<keyword evidence="7" id="KW-1185">Reference proteome</keyword>
<proteinExistence type="predicted"/>
<evidence type="ECO:0000256" key="1">
    <source>
        <dbReference type="ARBA" id="ARBA00004141"/>
    </source>
</evidence>
<evidence type="ECO:0000256" key="2">
    <source>
        <dbReference type="ARBA" id="ARBA00022692"/>
    </source>
</evidence>
<feature type="transmembrane region" description="Helical" evidence="5">
    <location>
        <begin position="35"/>
        <end position="55"/>
    </location>
</feature>
<feature type="transmembrane region" description="Helical" evidence="5">
    <location>
        <begin position="227"/>
        <end position="245"/>
    </location>
</feature>
<organism evidence="6 7">
    <name type="scientific">Tribolium castaneum</name>
    <name type="common">Red flour beetle</name>
    <dbReference type="NCBI Taxonomy" id="7070"/>
    <lineage>
        <taxon>Eukaryota</taxon>
        <taxon>Metazoa</taxon>
        <taxon>Ecdysozoa</taxon>
        <taxon>Arthropoda</taxon>
        <taxon>Hexapoda</taxon>
        <taxon>Insecta</taxon>
        <taxon>Pterygota</taxon>
        <taxon>Neoptera</taxon>
        <taxon>Endopterygota</taxon>
        <taxon>Coleoptera</taxon>
        <taxon>Polyphaga</taxon>
        <taxon>Cucujiformia</taxon>
        <taxon>Tenebrionidae</taxon>
        <taxon>Tenebrionidae incertae sedis</taxon>
        <taxon>Tribolium</taxon>
    </lineage>
</organism>
<evidence type="ECO:0008006" key="8">
    <source>
        <dbReference type="Google" id="ProtNLM"/>
    </source>
</evidence>
<dbReference type="GO" id="GO:0005886">
    <property type="term" value="C:plasma membrane"/>
    <property type="evidence" value="ECO:0000318"/>
    <property type="project" value="GO_Central"/>
</dbReference>
<dbReference type="eggNOG" id="ENOG502S4HH">
    <property type="taxonomic scope" value="Eukaryota"/>
</dbReference>
<reference evidence="6 7" key="2">
    <citation type="journal article" date="2010" name="Nucleic Acids Res.">
        <title>BeetleBase in 2010: revisions to provide comprehensive genomic information for Tribolium castaneum.</title>
        <authorList>
            <person name="Kim H.S."/>
            <person name="Murphy T."/>
            <person name="Xia J."/>
            <person name="Caragea D."/>
            <person name="Park Y."/>
            <person name="Beeman R.W."/>
            <person name="Lorenzen M.D."/>
            <person name="Butcher S."/>
            <person name="Manak J.R."/>
            <person name="Brown S.J."/>
        </authorList>
    </citation>
    <scope>GENOME REANNOTATION</scope>
    <source>
        <strain evidence="6 7">Georgia GA2</strain>
    </source>
</reference>
<dbReference type="GO" id="GO:0022857">
    <property type="term" value="F:transmembrane transporter activity"/>
    <property type="evidence" value="ECO:0000318"/>
    <property type="project" value="GO_Central"/>
</dbReference>
<dbReference type="STRING" id="7070.A0A139WCS6"/>
<protein>
    <recommendedName>
        <fullName evidence="8">Inorganic phosphate cotransporter-like Protein</fullName>
    </recommendedName>
</protein>
<comment type="subcellular location">
    <subcellularLocation>
        <location evidence="1">Membrane</location>
        <topology evidence="1">Multi-pass membrane protein</topology>
    </subcellularLocation>
</comment>
<name>A0A139WCS6_TRICA</name>
<feature type="transmembrane region" description="Helical" evidence="5">
    <location>
        <begin position="454"/>
        <end position="474"/>
    </location>
</feature>
<dbReference type="InterPro" id="IPR011701">
    <property type="entry name" value="MFS"/>
</dbReference>
<reference evidence="6 7" key="1">
    <citation type="journal article" date="2008" name="Nature">
        <title>The genome of the model beetle and pest Tribolium castaneum.</title>
        <authorList>
            <consortium name="Tribolium Genome Sequencing Consortium"/>
            <person name="Richards S."/>
            <person name="Gibbs R.A."/>
            <person name="Weinstock G.M."/>
            <person name="Brown S.J."/>
            <person name="Denell R."/>
            <person name="Beeman R.W."/>
            <person name="Gibbs R."/>
            <person name="Beeman R.W."/>
            <person name="Brown S.J."/>
            <person name="Bucher G."/>
            <person name="Friedrich M."/>
            <person name="Grimmelikhuijzen C.J."/>
            <person name="Klingler M."/>
            <person name="Lorenzen M."/>
            <person name="Richards S."/>
            <person name="Roth S."/>
            <person name="Schroder R."/>
            <person name="Tautz D."/>
            <person name="Zdobnov E.M."/>
            <person name="Muzny D."/>
            <person name="Gibbs R.A."/>
            <person name="Weinstock G.M."/>
            <person name="Attaway T."/>
            <person name="Bell S."/>
            <person name="Buhay C.J."/>
            <person name="Chandrabose M.N."/>
            <person name="Chavez D."/>
            <person name="Clerk-Blankenburg K.P."/>
            <person name="Cree A."/>
            <person name="Dao M."/>
            <person name="Davis C."/>
            <person name="Chacko J."/>
            <person name="Dinh H."/>
            <person name="Dugan-Rocha S."/>
            <person name="Fowler G."/>
            <person name="Garner T.T."/>
            <person name="Garnes J."/>
            <person name="Gnirke A."/>
            <person name="Hawes A."/>
            <person name="Hernandez J."/>
            <person name="Hines S."/>
            <person name="Holder M."/>
            <person name="Hume J."/>
            <person name="Jhangiani S.N."/>
            <person name="Joshi V."/>
            <person name="Khan Z.M."/>
            <person name="Jackson L."/>
            <person name="Kovar C."/>
            <person name="Kowis A."/>
            <person name="Lee S."/>
            <person name="Lewis L.R."/>
            <person name="Margolis J."/>
            <person name="Morgan M."/>
            <person name="Nazareth L.V."/>
            <person name="Nguyen N."/>
            <person name="Okwuonu G."/>
            <person name="Parker D."/>
            <person name="Richards S."/>
            <person name="Ruiz S.J."/>
            <person name="Santibanez J."/>
            <person name="Savard J."/>
            <person name="Scherer S.E."/>
            <person name="Schneider B."/>
            <person name="Sodergren E."/>
            <person name="Tautz D."/>
            <person name="Vattahil S."/>
            <person name="Villasana D."/>
            <person name="White C.S."/>
            <person name="Wright R."/>
            <person name="Park Y."/>
            <person name="Beeman R.W."/>
            <person name="Lord J."/>
            <person name="Oppert B."/>
            <person name="Lorenzen M."/>
            <person name="Brown S."/>
            <person name="Wang L."/>
            <person name="Savard J."/>
            <person name="Tautz D."/>
            <person name="Richards S."/>
            <person name="Weinstock G."/>
            <person name="Gibbs R.A."/>
            <person name="Liu Y."/>
            <person name="Worley K."/>
            <person name="Weinstock G."/>
            <person name="Elsik C.G."/>
            <person name="Reese J.T."/>
            <person name="Elhaik E."/>
            <person name="Landan G."/>
            <person name="Graur D."/>
            <person name="Arensburger P."/>
            <person name="Atkinson P."/>
            <person name="Beeman R.W."/>
            <person name="Beidler J."/>
            <person name="Brown S.J."/>
            <person name="Demuth J.P."/>
            <person name="Drury D.W."/>
            <person name="Du Y.Z."/>
            <person name="Fujiwara H."/>
            <person name="Lorenzen M."/>
            <person name="Maselli V."/>
            <person name="Osanai M."/>
            <person name="Park Y."/>
            <person name="Robertson H.M."/>
            <person name="Tu Z."/>
            <person name="Wang J.J."/>
            <person name="Wang S."/>
            <person name="Richards S."/>
            <person name="Song H."/>
            <person name="Zhang L."/>
            <person name="Sodergren E."/>
            <person name="Werner D."/>
            <person name="Stanke M."/>
            <person name="Morgenstern B."/>
            <person name="Solovyev V."/>
            <person name="Kosarev P."/>
            <person name="Brown G."/>
            <person name="Chen H.C."/>
            <person name="Ermolaeva O."/>
            <person name="Hlavina W."/>
            <person name="Kapustin Y."/>
            <person name="Kiryutin B."/>
            <person name="Kitts P."/>
            <person name="Maglott D."/>
            <person name="Pruitt K."/>
            <person name="Sapojnikov V."/>
            <person name="Souvorov A."/>
            <person name="Mackey A.J."/>
            <person name="Waterhouse R.M."/>
            <person name="Wyder S."/>
            <person name="Zdobnov E.M."/>
            <person name="Zdobnov E.M."/>
            <person name="Wyder S."/>
            <person name="Kriventseva E.V."/>
            <person name="Kadowaki T."/>
            <person name="Bork P."/>
            <person name="Aranda M."/>
            <person name="Bao R."/>
            <person name="Beermann A."/>
            <person name="Berns N."/>
            <person name="Bolognesi R."/>
            <person name="Bonneton F."/>
            <person name="Bopp D."/>
            <person name="Brown S.J."/>
            <person name="Bucher G."/>
            <person name="Butts T."/>
            <person name="Chaumot A."/>
            <person name="Denell R.E."/>
            <person name="Ferrier D.E."/>
            <person name="Friedrich M."/>
            <person name="Gordon C.M."/>
            <person name="Jindra M."/>
            <person name="Klingler M."/>
            <person name="Lan Q."/>
            <person name="Lattorff H.M."/>
            <person name="Laudet V."/>
            <person name="von Levetsow C."/>
            <person name="Liu Z."/>
            <person name="Lutz R."/>
            <person name="Lynch J.A."/>
            <person name="da Fonseca R.N."/>
            <person name="Posnien N."/>
            <person name="Reuter R."/>
            <person name="Roth S."/>
            <person name="Savard J."/>
            <person name="Schinko J.B."/>
            <person name="Schmitt C."/>
            <person name="Schoppmeier M."/>
            <person name="Schroder R."/>
            <person name="Shippy T.D."/>
            <person name="Simonnet F."/>
            <person name="Marques-Souza H."/>
            <person name="Tautz D."/>
            <person name="Tomoyasu Y."/>
            <person name="Trauner J."/>
            <person name="Van der Zee M."/>
            <person name="Vervoort M."/>
            <person name="Wittkopp N."/>
            <person name="Wimmer E.A."/>
            <person name="Yang X."/>
            <person name="Jones A.K."/>
            <person name="Sattelle D.B."/>
            <person name="Ebert P.R."/>
            <person name="Nelson D."/>
            <person name="Scott J.G."/>
            <person name="Beeman R.W."/>
            <person name="Muthukrishnan S."/>
            <person name="Kramer K.J."/>
            <person name="Arakane Y."/>
            <person name="Beeman R.W."/>
            <person name="Zhu Q."/>
            <person name="Hogenkamp D."/>
            <person name="Dixit R."/>
            <person name="Oppert B."/>
            <person name="Jiang H."/>
            <person name="Zou Z."/>
            <person name="Marshall J."/>
            <person name="Elpidina E."/>
            <person name="Vinokurov K."/>
            <person name="Oppert C."/>
            <person name="Zou Z."/>
            <person name="Evans J."/>
            <person name="Lu Z."/>
            <person name="Zhao P."/>
            <person name="Sumathipala N."/>
            <person name="Altincicek B."/>
            <person name="Vilcinskas A."/>
            <person name="Williams M."/>
            <person name="Hultmark D."/>
            <person name="Hetru C."/>
            <person name="Jiang H."/>
            <person name="Grimmelikhuijzen C.J."/>
            <person name="Hauser F."/>
            <person name="Cazzamali G."/>
            <person name="Williamson M."/>
            <person name="Park Y."/>
            <person name="Li B."/>
            <person name="Tanaka Y."/>
            <person name="Predel R."/>
            <person name="Neupert S."/>
            <person name="Schachtner J."/>
            <person name="Verleyen P."/>
            <person name="Raible F."/>
            <person name="Bork P."/>
            <person name="Friedrich M."/>
            <person name="Walden K.K."/>
            <person name="Robertson H.M."/>
            <person name="Angeli S."/>
            <person name="Foret S."/>
            <person name="Bucher G."/>
            <person name="Schuetz S."/>
            <person name="Maleszka R."/>
            <person name="Wimmer E.A."/>
            <person name="Beeman R.W."/>
            <person name="Lorenzen M."/>
            <person name="Tomoyasu Y."/>
            <person name="Miller S.C."/>
            <person name="Grossmann D."/>
            <person name="Bucher G."/>
        </authorList>
    </citation>
    <scope>NUCLEOTIDE SEQUENCE [LARGE SCALE GENOMIC DNA]</scope>
    <source>
        <strain evidence="6 7">Georgia GA2</strain>
    </source>
</reference>
<feature type="transmembrane region" description="Helical" evidence="5">
    <location>
        <begin position="328"/>
        <end position="351"/>
    </location>
</feature>
<dbReference type="PANTHER" id="PTHR11662:SF415">
    <property type="entry name" value="AT30085P-RELATED"/>
    <property type="match status" value="1"/>
</dbReference>
<dbReference type="FunFam" id="1.20.1250.20:FF:001154">
    <property type="entry name" value="Putative inorganic phosphate cotransporter-like Protein"/>
    <property type="match status" value="1"/>
</dbReference>
<evidence type="ECO:0000256" key="4">
    <source>
        <dbReference type="ARBA" id="ARBA00023136"/>
    </source>
</evidence>
<evidence type="ECO:0000256" key="5">
    <source>
        <dbReference type="SAM" id="Phobius"/>
    </source>
</evidence>
<keyword evidence="4 5" id="KW-0472">Membrane</keyword>
<sequence>MPGSHRSSELTWSSTSRISYSEHKYAKCFVIPQRYLFCLLASLIMLNAYSIHSALEVIAVEYFDSDKTTNTSDTCPSTPDTRKQIAKRPRNRSLLVYDWSLETRLIIKDSFYWSRLLTIIPGGFVSDQLGGKYVVTLSVLFSAFCHLMAPAVVDLGAGKVGFVVALRVLNGCFQGVLQSAVLSLLARWAPPSERALMASLVYGSASLGEQIAIAMHKAFMNYTWRPMFYLSAGVHVVFCFVWHLLVYPSHRDNPFLTVREKRFLDEEADESLVEGWKKVPWGRILKSGALWSLGFLQVGSSWSYQVYRKILEWYLPRVLKSGVPWESAWWTPFFLYFWLTIFCGFVADWFVKGNHLSVTTVRKTFALIGNYLTALCLMFVTFEGCNSVTVMVYTTVWLCLDATYYASTLVLPLDLTSNFAGITIGIMWTVENLVIGLSRYVVNLLTTDSRMNSNVPYVVLFTIQIIGISNQQLIDLPSEMKEVLLEISPNFDENLKRAFRNEGVRLQRVQNNGRFIHQLDDVLLSIDDTKIELRNLKFPWIPDFRIVDLSSDLPMSCLDLNLNLGNLRIEGEYEANNTTLRRWLPVSHIGRIVIGFNNVRANGKVGLVLEQDSFVPQNYDIRYEPTDVVIRVSYHVDGENEVQNEISNSDIEATLGKTVWVQLTEILSNLLHRQLGEVVVEFSVTELLVDRDEEYREYAKGQAARANKLLDSLLCSAKDYLVAKDLRTVKTPPFDVVFKGKVSGVQQGTFSTGEGFLQDLATLTRRHSFSLYEDKHKLTIYGGIRLREFKLGYGGYQGQYEETAVSGSIKGSLYKNEIFVKITVKKEGERCSTQLDSVQVVVVK</sequence>
<dbReference type="Gene3D" id="1.20.1250.20">
    <property type="entry name" value="MFS general substrate transporter like domains"/>
    <property type="match status" value="1"/>
</dbReference>
<evidence type="ECO:0000313" key="6">
    <source>
        <dbReference type="EMBL" id="KYB25732.1"/>
    </source>
</evidence>
<keyword evidence="2 5" id="KW-0812">Transmembrane</keyword>
<dbReference type="InParanoid" id="A0A139WCS6"/>
<dbReference type="AlphaFoldDB" id="A0A139WCS6"/>
<gene>
    <name evidence="6" type="primary">AUGUSTUS-3.0.2_31287</name>
    <name evidence="6" type="ORF">TcasGA2_TC031287</name>
</gene>
<dbReference type="Proteomes" id="UP000007266">
    <property type="component" value="Linkage group 8"/>
</dbReference>
<feature type="transmembrane region" description="Helical" evidence="5">
    <location>
        <begin position="419"/>
        <end position="442"/>
    </location>
</feature>
<dbReference type="Gene3D" id="3.15.10.30">
    <property type="entry name" value="Haemolymph juvenile hormone binding protein"/>
    <property type="match status" value="1"/>
</dbReference>